<name>A0A7T8GQC5_CALRO</name>
<evidence type="ECO:0000313" key="1">
    <source>
        <dbReference type="EMBL" id="QQP35732.1"/>
    </source>
</evidence>
<keyword evidence="2" id="KW-1185">Reference proteome</keyword>
<reference evidence="2" key="1">
    <citation type="submission" date="2021-01" db="EMBL/GenBank/DDBJ databases">
        <title>Caligus Genome Assembly.</title>
        <authorList>
            <person name="Gallardo-Escarate C."/>
        </authorList>
    </citation>
    <scope>NUCLEOTIDE SEQUENCE [LARGE SCALE GENOMIC DNA]</scope>
</reference>
<organism evidence="1 2">
    <name type="scientific">Caligus rogercresseyi</name>
    <name type="common">Sea louse</name>
    <dbReference type="NCBI Taxonomy" id="217165"/>
    <lineage>
        <taxon>Eukaryota</taxon>
        <taxon>Metazoa</taxon>
        <taxon>Ecdysozoa</taxon>
        <taxon>Arthropoda</taxon>
        <taxon>Crustacea</taxon>
        <taxon>Multicrustacea</taxon>
        <taxon>Hexanauplia</taxon>
        <taxon>Copepoda</taxon>
        <taxon>Siphonostomatoida</taxon>
        <taxon>Caligidae</taxon>
        <taxon>Caligus</taxon>
    </lineage>
</organism>
<proteinExistence type="predicted"/>
<protein>
    <submittedName>
        <fullName evidence="1">Uncharacterized protein</fullName>
    </submittedName>
</protein>
<dbReference type="Proteomes" id="UP000595437">
    <property type="component" value="Chromosome 18"/>
</dbReference>
<sequence length="170" mass="20116">MSPVLNQLSMVLRSNPLLKIRIFAAEYEVGEVEKSLEKFRVAIEFVHAVNDLSEDENQNEKYFLSYNSLELKTTGLVHLVFQQNVYVKKQNVNVKKLQKSEDVKNWRQLKKKQNVDVKKKNVDVKNWRQLQKSEGVKNWRQLKKKQNVQLMPSRDCQSLFTPTRLEIQLQ</sequence>
<dbReference type="AlphaFoldDB" id="A0A7T8GQC5"/>
<dbReference type="EMBL" id="CP045907">
    <property type="protein sequence ID" value="QQP35732.1"/>
    <property type="molecule type" value="Genomic_DNA"/>
</dbReference>
<gene>
    <name evidence="1" type="ORF">FKW44_024035</name>
</gene>
<evidence type="ECO:0000313" key="2">
    <source>
        <dbReference type="Proteomes" id="UP000595437"/>
    </source>
</evidence>
<accession>A0A7T8GQC5</accession>